<gene>
    <name evidence="1" type="ORF">MPLDJ20_110454</name>
</gene>
<evidence type="ECO:0008006" key="3">
    <source>
        <dbReference type="Google" id="ProtNLM"/>
    </source>
</evidence>
<dbReference type="EMBL" id="CCNB01000003">
    <property type="protein sequence ID" value="CDX22524.1"/>
    <property type="molecule type" value="Genomic_DNA"/>
</dbReference>
<name>A0A090E688_MESPL</name>
<sequence length="283" mass="31826">MARIAVITHELDRFQSRRGLLMRRDSPYVLFDVLEELKRRGHSVQILKGISAKPAADIAVLHLDVTVTPPDYAEYARRFPFCLNLGATDISKRRVSGAAIGRDDRWAGKVIAKSSLNHRGTPEQQLNLRARRAGKPEPFAGVEPFDRYEVHASLADVPAEVFERRDLVVEKFIPEPEPDGFAARFWLFCGERERCTRHVSPQSLVKGDDTIRREPVPVPDELRALRRKLGFDYGKFDFVMHEGKAVLLDANKTPGRARNLSSFIAAGNANLADGFEGLIRQVS</sequence>
<protein>
    <recommendedName>
        <fullName evidence="3">ATP-grasp domain-containing protein</fullName>
    </recommendedName>
</protein>
<reference evidence="1 2" key="1">
    <citation type="submission" date="2014-08" db="EMBL/GenBank/DDBJ databases">
        <authorList>
            <person name="Moulin Lionel"/>
        </authorList>
    </citation>
    <scope>NUCLEOTIDE SEQUENCE [LARGE SCALE GENOMIC DNA]</scope>
</reference>
<dbReference type="GeneID" id="31888067"/>
<evidence type="ECO:0000313" key="1">
    <source>
        <dbReference type="EMBL" id="CDX22524.1"/>
    </source>
</evidence>
<accession>A0A090E688</accession>
<organism evidence="1 2">
    <name type="scientific">Mesorhizobium plurifarium</name>
    <dbReference type="NCBI Taxonomy" id="69974"/>
    <lineage>
        <taxon>Bacteria</taxon>
        <taxon>Pseudomonadati</taxon>
        <taxon>Pseudomonadota</taxon>
        <taxon>Alphaproteobacteria</taxon>
        <taxon>Hyphomicrobiales</taxon>
        <taxon>Phyllobacteriaceae</taxon>
        <taxon>Mesorhizobium</taxon>
    </lineage>
</organism>
<dbReference type="AlphaFoldDB" id="A0A090E688"/>
<proteinExistence type="predicted"/>
<dbReference type="Proteomes" id="UP000046373">
    <property type="component" value="Unassembled WGS sequence"/>
</dbReference>
<evidence type="ECO:0000313" key="2">
    <source>
        <dbReference type="Proteomes" id="UP000046373"/>
    </source>
</evidence>